<evidence type="ECO:0000256" key="1">
    <source>
        <dbReference type="ARBA" id="ARBA00006096"/>
    </source>
</evidence>
<feature type="chain" id="PRO_5009695218" evidence="3">
    <location>
        <begin position="24"/>
        <end position="491"/>
    </location>
</feature>
<evidence type="ECO:0000313" key="6">
    <source>
        <dbReference type="Proteomes" id="UP000004671"/>
    </source>
</evidence>
<dbReference type="AlphaFoldDB" id="H1XPI9"/>
<reference evidence="4 7" key="2">
    <citation type="submission" date="2016-11" db="EMBL/GenBank/DDBJ databases">
        <title>Genomic analysis of Caldithrix abyssi and proposal of a novel bacterial phylum Caldithrichaeota.</title>
        <authorList>
            <person name="Kublanov I."/>
            <person name="Sigalova O."/>
            <person name="Gavrilov S."/>
            <person name="Lebedinsky A."/>
            <person name="Ivanova N."/>
            <person name="Daum C."/>
            <person name="Reddy T."/>
            <person name="Klenk H.P."/>
            <person name="Goker M."/>
            <person name="Reva O."/>
            <person name="Miroshnichenko M."/>
            <person name="Kyprides N."/>
            <person name="Woyke T."/>
            <person name="Gelfand M."/>
        </authorList>
    </citation>
    <scope>NUCLEOTIDE SEQUENCE [LARGE SCALE GENOMIC DNA]</scope>
    <source>
        <strain evidence="4 7">LF13</strain>
    </source>
</reference>
<dbReference type="InParanoid" id="H1XPI9"/>
<keyword evidence="5" id="KW-0645">Protease</keyword>
<organism evidence="5 6">
    <name type="scientific">Caldithrix abyssi DSM 13497</name>
    <dbReference type="NCBI Taxonomy" id="880073"/>
    <lineage>
        <taxon>Bacteria</taxon>
        <taxon>Pseudomonadati</taxon>
        <taxon>Calditrichota</taxon>
        <taxon>Calditrichia</taxon>
        <taxon>Calditrichales</taxon>
        <taxon>Calditrichaceae</taxon>
        <taxon>Caldithrix</taxon>
    </lineage>
</organism>
<dbReference type="Gene3D" id="3.50.80.20">
    <property type="entry name" value="D-Ala-D-Ala carboxypeptidase C, peptidase S13"/>
    <property type="match status" value="1"/>
</dbReference>
<dbReference type="Gene3D" id="3.40.710.10">
    <property type="entry name" value="DD-peptidase/beta-lactamase superfamily"/>
    <property type="match status" value="1"/>
</dbReference>
<feature type="signal peptide" evidence="3">
    <location>
        <begin position="1"/>
        <end position="23"/>
    </location>
</feature>
<dbReference type="STRING" id="880073.Cabys_2723"/>
<accession>H1XPI9</accession>
<keyword evidence="5" id="KW-0121">Carboxypeptidase</keyword>
<dbReference type="Pfam" id="PF02113">
    <property type="entry name" value="Peptidase_S13"/>
    <property type="match status" value="1"/>
</dbReference>
<keyword evidence="2" id="KW-0378">Hydrolase</keyword>
<dbReference type="NCBIfam" id="TIGR00666">
    <property type="entry name" value="PBP4"/>
    <property type="match status" value="1"/>
</dbReference>
<dbReference type="KEGG" id="caby:Cabys_2723"/>
<dbReference type="PRINTS" id="PR00922">
    <property type="entry name" value="DADACBPTASE3"/>
</dbReference>
<keyword evidence="6" id="KW-1185">Reference proteome</keyword>
<evidence type="ECO:0000313" key="5">
    <source>
        <dbReference type="EMBL" id="EHO43360.1"/>
    </source>
</evidence>
<dbReference type="GO" id="GO:0004185">
    <property type="term" value="F:serine-type carboxypeptidase activity"/>
    <property type="evidence" value="ECO:0007669"/>
    <property type="project" value="InterPro"/>
</dbReference>
<dbReference type="Proteomes" id="UP000183868">
    <property type="component" value="Chromosome"/>
</dbReference>
<evidence type="ECO:0000313" key="7">
    <source>
        <dbReference type="Proteomes" id="UP000183868"/>
    </source>
</evidence>
<dbReference type="InterPro" id="IPR012338">
    <property type="entry name" value="Beta-lactam/transpept-like"/>
</dbReference>
<evidence type="ECO:0000313" key="4">
    <source>
        <dbReference type="EMBL" id="APF19471.1"/>
    </source>
</evidence>
<dbReference type="GO" id="GO:0000270">
    <property type="term" value="P:peptidoglycan metabolic process"/>
    <property type="evidence" value="ECO:0007669"/>
    <property type="project" value="TreeGrafter"/>
</dbReference>
<evidence type="ECO:0000256" key="3">
    <source>
        <dbReference type="SAM" id="SignalP"/>
    </source>
</evidence>
<dbReference type="PANTHER" id="PTHR30023">
    <property type="entry name" value="D-ALANYL-D-ALANINE CARBOXYPEPTIDASE"/>
    <property type="match status" value="1"/>
</dbReference>
<dbReference type="Proteomes" id="UP000004671">
    <property type="component" value="Chromosome"/>
</dbReference>
<dbReference type="SUPFAM" id="SSF56601">
    <property type="entry name" value="beta-lactamase/transpeptidase-like"/>
    <property type="match status" value="1"/>
</dbReference>
<keyword evidence="3" id="KW-0732">Signal</keyword>
<dbReference type="EMBL" id="CP018099">
    <property type="protein sequence ID" value="APF19471.1"/>
    <property type="molecule type" value="Genomic_DNA"/>
</dbReference>
<protein>
    <submittedName>
        <fullName evidence="4">D-alanyl-D-alanine carboxypeptidase / D-alanyl-D-alanine-endopeptidase (Penicillin-binding protein 4)</fullName>
    </submittedName>
    <submittedName>
        <fullName evidence="5">D-alanyl-D-alaninecarboxypeptidase/D-alanyl-D-al anine-endopeptidase</fullName>
    </submittedName>
</protein>
<proteinExistence type="inferred from homology"/>
<dbReference type="eggNOG" id="COG2027">
    <property type="taxonomic scope" value="Bacteria"/>
</dbReference>
<dbReference type="EMBL" id="CM001402">
    <property type="protein sequence ID" value="EHO43360.1"/>
    <property type="molecule type" value="Genomic_DNA"/>
</dbReference>
<dbReference type="InterPro" id="IPR000667">
    <property type="entry name" value="Peptidase_S13"/>
</dbReference>
<reference evidence="5 6" key="1">
    <citation type="submission" date="2011-09" db="EMBL/GenBank/DDBJ databases">
        <title>The permanent draft genome of Caldithrix abyssi DSM 13497.</title>
        <authorList>
            <consortium name="US DOE Joint Genome Institute (JGI-PGF)"/>
            <person name="Lucas S."/>
            <person name="Han J."/>
            <person name="Lapidus A."/>
            <person name="Bruce D."/>
            <person name="Goodwin L."/>
            <person name="Pitluck S."/>
            <person name="Peters L."/>
            <person name="Kyrpides N."/>
            <person name="Mavromatis K."/>
            <person name="Ivanova N."/>
            <person name="Mikhailova N."/>
            <person name="Chertkov O."/>
            <person name="Detter J.C."/>
            <person name="Tapia R."/>
            <person name="Han C."/>
            <person name="Land M."/>
            <person name="Hauser L."/>
            <person name="Markowitz V."/>
            <person name="Cheng J.-F."/>
            <person name="Hugenholtz P."/>
            <person name="Woyke T."/>
            <person name="Wu D."/>
            <person name="Spring S."/>
            <person name="Brambilla E."/>
            <person name="Klenk H.-P."/>
            <person name="Eisen J.A."/>
        </authorList>
    </citation>
    <scope>NUCLEOTIDE SEQUENCE [LARGE SCALE GENOMIC DNA]</scope>
    <source>
        <strain evidence="5 6">DSM 13497</strain>
    </source>
</reference>
<gene>
    <name evidence="4" type="ORF">Cabys_2723</name>
    <name evidence="5" type="ORF">Calab_3763</name>
</gene>
<name>H1XPI9_CALAY</name>
<dbReference type="HOGENOM" id="CLU_017692_1_2_0"/>
<dbReference type="PaxDb" id="880073-Calab_3763"/>
<comment type="similarity">
    <text evidence="1">Belongs to the peptidase S13 family.</text>
</comment>
<dbReference type="GO" id="GO:0006508">
    <property type="term" value="P:proteolysis"/>
    <property type="evidence" value="ECO:0007669"/>
    <property type="project" value="InterPro"/>
</dbReference>
<evidence type="ECO:0000256" key="2">
    <source>
        <dbReference type="ARBA" id="ARBA00022801"/>
    </source>
</evidence>
<dbReference type="PANTHER" id="PTHR30023:SF0">
    <property type="entry name" value="PENICILLIN-SENSITIVE CARBOXYPEPTIDASE A"/>
    <property type="match status" value="1"/>
</dbReference>
<sequence length="491" mass="54079" precursor="true">MRIFNRLFWLPLLVLSLVQSQSADFNFQRYIQTQETTGLLKNAQWSLYAIYADSKKPVIEHNIRFALAPASCLKLITTGAALKILGADYTFKTCVLTDGFIAPNGQIKGNIILKGGGDPTLGSAVVPGSLPLDSLFLSWVQALKQKGIRRIEGDIIADATLFDPHPIPDNWAWVDMGNYYGASSPALSIHDNLYYLIFKPSRTVGQPAAILATRPYISGLSFENHVLTGPAGSGDNAYIYCAPQQFKARVFGTVPAGVDSFTIKGSIPDPALFAAQYFLTFLQKNGINVTGKALTLKKPARTRRQILLAETTSPPLKKIIEQINKRSINLYCEMLVKAISIERGGNGNTKHGLNVIKKTLEDLKVNTEGLHLSDGSGLSRTNAITVRTMVEFLNAMRHDEQFTDYLHSLSLAGDPNDVGYFKKWGVGTKLAKNARLKSGLIESVRSHSGYLRDSSGRWIIFSFIANNFDGHFSAIDRIHESLLIQLSNLEN</sequence>